<dbReference type="SUPFAM" id="SSF54593">
    <property type="entry name" value="Glyoxalase/Bleomycin resistance protein/Dihydroxybiphenyl dioxygenase"/>
    <property type="match status" value="1"/>
</dbReference>
<sequence length="139" mass="15539">MKENITKTQADHFVYMRYIVNDVKESVDFYNRTLGFKTEMQPPSGGFALLSFGNLKLLINRPGSGGGAGRTMTDGTVPSPGGWNRIQIRVPDLDKKIAELKLQNVIFRNELVIGNGGKQILLRDPSGNLVELFEPFKRK</sequence>
<dbReference type="InterPro" id="IPR037523">
    <property type="entry name" value="VOC_core"/>
</dbReference>
<gene>
    <name evidence="2" type="ORF">IBL28_16135</name>
</gene>
<organism evidence="2 3">
    <name type="scientific">Sinomicrobium weinanense</name>
    <dbReference type="NCBI Taxonomy" id="2842200"/>
    <lineage>
        <taxon>Bacteria</taxon>
        <taxon>Pseudomonadati</taxon>
        <taxon>Bacteroidota</taxon>
        <taxon>Flavobacteriia</taxon>
        <taxon>Flavobacteriales</taxon>
        <taxon>Flavobacteriaceae</taxon>
        <taxon>Sinomicrobium</taxon>
    </lineage>
</organism>
<evidence type="ECO:0000313" key="2">
    <source>
        <dbReference type="EMBL" id="MBC9797506.1"/>
    </source>
</evidence>
<feature type="domain" description="VOC" evidence="1">
    <location>
        <begin position="9"/>
        <end position="135"/>
    </location>
</feature>
<dbReference type="Pfam" id="PF00903">
    <property type="entry name" value="Glyoxalase"/>
    <property type="match status" value="1"/>
</dbReference>
<dbReference type="Gene3D" id="3.10.180.10">
    <property type="entry name" value="2,3-Dihydroxybiphenyl 1,2-Dioxygenase, domain 1"/>
    <property type="match status" value="1"/>
</dbReference>
<dbReference type="CDD" id="cd06587">
    <property type="entry name" value="VOC"/>
    <property type="match status" value="1"/>
</dbReference>
<protein>
    <submittedName>
        <fullName evidence="2">VOC family protein</fullName>
    </submittedName>
</protein>
<reference evidence="2 3" key="1">
    <citation type="submission" date="2020-09" db="EMBL/GenBank/DDBJ databases">
        <title>Sinomicrobium weinanense sp. nov., a halophilic bacteria isolated from saline-alkali soil.</title>
        <authorList>
            <person name="Wu P."/>
            <person name="Ren H."/>
            <person name="Mei Y."/>
            <person name="Liang Y."/>
            <person name="Chen Z."/>
        </authorList>
    </citation>
    <scope>NUCLEOTIDE SEQUENCE [LARGE SCALE GENOMIC DNA]</scope>
    <source>
        <strain evidence="2 3">FJxs</strain>
    </source>
</reference>
<dbReference type="InterPro" id="IPR029068">
    <property type="entry name" value="Glyas_Bleomycin-R_OHBP_Dase"/>
</dbReference>
<keyword evidence="3" id="KW-1185">Reference proteome</keyword>
<dbReference type="PROSITE" id="PS51819">
    <property type="entry name" value="VOC"/>
    <property type="match status" value="1"/>
</dbReference>
<comment type="caution">
    <text evidence="2">The sequence shown here is derived from an EMBL/GenBank/DDBJ whole genome shotgun (WGS) entry which is preliminary data.</text>
</comment>
<name>A0A926JUA7_9FLAO</name>
<proteinExistence type="predicted"/>
<dbReference type="EMBL" id="JACVDC010000061">
    <property type="protein sequence ID" value="MBC9797506.1"/>
    <property type="molecule type" value="Genomic_DNA"/>
</dbReference>
<dbReference type="Proteomes" id="UP000653730">
    <property type="component" value="Unassembled WGS sequence"/>
</dbReference>
<dbReference type="AlphaFoldDB" id="A0A926JUA7"/>
<evidence type="ECO:0000259" key="1">
    <source>
        <dbReference type="PROSITE" id="PS51819"/>
    </source>
</evidence>
<dbReference type="InterPro" id="IPR004360">
    <property type="entry name" value="Glyas_Fos-R_dOase_dom"/>
</dbReference>
<evidence type="ECO:0000313" key="3">
    <source>
        <dbReference type="Proteomes" id="UP000653730"/>
    </source>
</evidence>
<accession>A0A926JUA7</accession>